<evidence type="ECO:0000256" key="1">
    <source>
        <dbReference type="SAM" id="MobiDB-lite"/>
    </source>
</evidence>
<feature type="region of interest" description="Disordered" evidence="1">
    <location>
        <begin position="234"/>
        <end position="265"/>
    </location>
</feature>
<feature type="region of interest" description="Disordered" evidence="1">
    <location>
        <begin position="430"/>
        <end position="450"/>
    </location>
</feature>
<evidence type="ECO:0000313" key="2">
    <source>
        <dbReference type="EMBL" id="KAK8757377.1"/>
    </source>
</evidence>
<feature type="compositionally biased region" description="Polar residues" evidence="1">
    <location>
        <begin position="247"/>
        <end position="263"/>
    </location>
</feature>
<feature type="region of interest" description="Disordered" evidence="1">
    <location>
        <begin position="161"/>
        <end position="203"/>
    </location>
</feature>
<feature type="region of interest" description="Disordered" evidence="1">
    <location>
        <begin position="41"/>
        <end position="80"/>
    </location>
</feature>
<comment type="caution">
    <text evidence="2">The sequence shown here is derived from an EMBL/GenBank/DDBJ whole genome shotgun (WGS) entry which is preliminary data.</text>
</comment>
<keyword evidence="3" id="KW-1185">Reference proteome</keyword>
<gene>
    <name evidence="2" type="ORF">V5799_004996</name>
</gene>
<feature type="region of interest" description="Disordered" evidence="1">
    <location>
        <begin position="97"/>
        <end position="143"/>
    </location>
</feature>
<feature type="compositionally biased region" description="Polar residues" evidence="1">
    <location>
        <begin position="311"/>
        <end position="325"/>
    </location>
</feature>
<feature type="compositionally biased region" description="Polar residues" evidence="1">
    <location>
        <begin position="123"/>
        <end position="139"/>
    </location>
</feature>
<feature type="compositionally biased region" description="Polar residues" evidence="1">
    <location>
        <begin position="61"/>
        <end position="77"/>
    </location>
</feature>
<feature type="compositionally biased region" description="Polar residues" evidence="1">
    <location>
        <begin position="371"/>
        <end position="387"/>
    </location>
</feature>
<dbReference type="AlphaFoldDB" id="A0AAQ4D4I7"/>
<feature type="compositionally biased region" description="Polar residues" evidence="1">
    <location>
        <begin position="185"/>
        <end position="201"/>
    </location>
</feature>
<feature type="region of interest" description="Disordered" evidence="1">
    <location>
        <begin position="354"/>
        <end position="396"/>
    </location>
</feature>
<feature type="compositionally biased region" description="Polar residues" evidence="1">
    <location>
        <begin position="433"/>
        <end position="449"/>
    </location>
</feature>
<sequence>MTGSESGDPAPSTSRDIAVQYRPGHSSVFAVASAGAVPVQRDDGEVFPKQKRTVQVHLPSESMTGSESGDPAPSTSRDIAVQHRPGYSSVFAAASAGAVPVQRDDGEVLPKQKRTVQVHLPSESMTGSESGDPASSTSRDIAVQYRPGHSSVFAAASAGAVPVQRDDGEVFPKQKRTVQVHLPSESMTGSESGDPAPSTSHDIAVQYRPGHSSVFAAASAGAVLVQRDDGEVFPKQKRTVEVHLPSESMTGSESGDPAPSTSHDFAVQYRPGHSFVFAAASAGAVPVQRDDGEVFPKQKRTVQVHLPLESMTGSESGDPAPSTSHDFAVQYRPGHSFVFAAASAGAVPVQRDDGEVFPKQKRTVQVHLPSESMTGSESGDPASSTSRDMAVQYRPGQSSVFAAASAGAVPVQRDDGEVFPKQKRTIQVHLPSESMTGSESGDPAPSTSRDIAVQYRPGHSSVFAVASAGAVPVQRDDGEVFPKQKRTVEVHLPSESMTGSESGDPAPSTSHDFAVQYRPGHSFVFAAASAGAVPVQRDDGEVFPKQKRTVQVHLPLESMTGSESGDPAPSTSHDIAVQYRPGHSSVFAAARCRCGAGSTG</sequence>
<protein>
    <submittedName>
        <fullName evidence="2">Uncharacterized protein</fullName>
    </submittedName>
</protein>
<dbReference type="EMBL" id="JARKHS020035267">
    <property type="protein sequence ID" value="KAK8757377.1"/>
    <property type="molecule type" value="Genomic_DNA"/>
</dbReference>
<feature type="region of interest" description="Disordered" evidence="1">
    <location>
        <begin position="308"/>
        <end position="327"/>
    </location>
</feature>
<feature type="compositionally biased region" description="Polar residues" evidence="1">
    <location>
        <begin position="495"/>
        <end position="511"/>
    </location>
</feature>
<dbReference type="Proteomes" id="UP001321473">
    <property type="component" value="Unassembled WGS sequence"/>
</dbReference>
<proteinExistence type="predicted"/>
<accession>A0AAQ4D4I7</accession>
<organism evidence="2 3">
    <name type="scientific">Amblyomma americanum</name>
    <name type="common">Lone star tick</name>
    <dbReference type="NCBI Taxonomy" id="6943"/>
    <lineage>
        <taxon>Eukaryota</taxon>
        <taxon>Metazoa</taxon>
        <taxon>Ecdysozoa</taxon>
        <taxon>Arthropoda</taxon>
        <taxon>Chelicerata</taxon>
        <taxon>Arachnida</taxon>
        <taxon>Acari</taxon>
        <taxon>Parasitiformes</taxon>
        <taxon>Ixodida</taxon>
        <taxon>Ixodoidea</taxon>
        <taxon>Ixodidae</taxon>
        <taxon>Amblyomminae</taxon>
        <taxon>Amblyomma</taxon>
    </lineage>
</organism>
<feature type="region of interest" description="Disordered" evidence="1">
    <location>
        <begin position="491"/>
        <end position="512"/>
    </location>
</feature>
<name>A0AAQ4D4I7_AMBAM</name>
<evidence type="ECO:0000313" key="3">
    <source>
        <dbReference type="Proteomes" id="UP001321473"/>
    </source>
</evidence>
<reference evidence="2 3" key="1">
    <citation type="journal article" date="2023" name="Arcadia Sci">
        <title>De novo assembly of a long-read Amblyomma americanum tick genome.</title>
        <authorList>
            <person name="Chou S."/>
            <person name="Poskanzer K.E."/>
            <person name="Rollins M."/>
            <person name="Thuy-Boun P.S."/>
        </authorList>
    </citation>
    <scope>NUCLEOTIDE SEQUENCE [LARGE SCALE GENOMIC DNA]</scope>
    <source>
        <strain evidence="2">F_SG_1</strain>
        <tissue evidence="2">Salivary glands</tissue>
    </source>
</reference>